<evidence type="ECO:0000313" key="1">
    <source>
        <dbReference type="EMBL" id="KAJ9663219.1"/>
    </source>
</evidence>
<reference evidence="1" key="1">
    <citation type="submission" date="2022-10" db="EMBL/GenBank/DDBJ databases">
        <title>Culturing micro-colonial fungi from biological soil crusts in the Mojave desert and describing Neophaeococcomyces mojavensis, and introducing the new genera and species Taxawa tesnikishii.</title>
        <authorList>
            <person name="Kurbessoian T."/>
            <person name="Stajich J.E."/>
        </authorList>
    </citation>
    <scope>NUCLEOTIDE SEQUENCE</scope>
    <source>
        <strain evidence="1">JES_112</strain>
    </source>
</reference>
<proteinExistence type="predicted"/>
<name>A0ACC3AJC4_9EURO</name>
<gene>
    <name evidence="1" type="ORF">H2198_000980</name>
</gene>
<protein>
    <submittedName>
        <fullName evidence="1">Uncharacterized protein</fullName>
    </submittedName>
</protein>
<dbReference type="Proteomes" id="UP001172386">
    <property type="component" value="Unassembled WGS sequence"/>
</dbReference>
<comment type="caution">
    <text evidence="1">The sequence shown here is derived from an EMBL/GenBank/DDBJ whole genome shotgun (WGS) entry which is preliminary data.</text>
</comment>
<accession>A0ACC3AJC4</accession>
<organism evidence="1 2">
    <name type="scientific">Neophaeococcomyces mojaviensis</name>
    <dbReference type="NCBI Taxonomy" id="3383035"/>
    <lineage>
        <taxon>Eukaryota</taxon>
        <taxon>Fungi</taxon>
        <taxon>Dikarya</taxon>
        <taxon>Ascomycota</taxon>
        <taxon>Pezizomycotina</taxon>
        <taxon>Eurotiomycetes</taxon>
        <taxon>Chaetothyriomycetidae</taxon>
        <taxon>Chaetothyriales</taxon>
        <taxon>Chaetothyriales incertae sedis</taxon>
        <taxon>Neophaeococcomyces</taxon>
    </lineage>
</organism>
<sequence length="372" mass="41135">MDFVHQKVDSSSLSKPIDLEPQSDENSEQSAIEAVCAALSATKRPAILVDCLVSRFGATRAVQDITNHLKFPTFSTSMGKSIVDEKTNAFFYGTYNGKVCPHWMHNYIENESDLVLEFGSLLSDSNTGGHSREIASQKLISVHPNMVVCFGKSYESVSMKSFLEKLHKRLLKTSFIEPASLVVPPSQEKETSDQITQDYIWHRLAAFLRPDDVLIAESGTAQFGFPDTTLPQNTTYITQVYYGSIGYSVGACLGAAIAKREEQSEGRVVLVVGDGSLQLTVQEVGTMIRLGLKNIIIIVINNRGYTIERAIHGPEKAYNDITPYNHQLMLLFFNHPSGRESSREARSRSELETILNSPGFADAEALQLSGKM</sequence>
<evidence type="ECO:0000313" key="2">
    <source>
        <dbReference type="Proteomes" id="UP001172386"/>
    </source>
</evidence>
<keyword evidence="2" id="KW-1185">Reference proteome</keyword>
<dbReference type="EMBL" id="JAPDRQ010000010">
    <property type="protein sequence ID" value="KAJ9663219.1"/>
    <property type="molecule type" value="Genomic_DNA"/>
</dbReference>